<protein>
    <submittedName>
        <fullName evidence="2">WGS project CBMI000000000 data, contig CS3069_c003303</fullName>
    </submittedName>
</protein>
<gene>
    <name evidence="2" type="ORF">BN850_0101530</name>
</gene>
<reference evidence="2" key="1">
    <citation type="submission" date="2013-05" db="EMBL/GenBank/DDBJ databases">
        <title>Draft genome sequences of six wheat associated Fusarium spp. isolates.</title>
        <authorList>
            <person name="Moolhuijzen P.M."/>
            <person name="Manners J.M."/>
            <person name="Wilcox S."/>
            <person name="Bellgard M.I."/>
            <person name="Gardiner D.M."/>
        </authorList>
    </citation>
    <scope>NUCLEOTIDE SEQUENCE</scope>
    <source>
        <strain evidence="2">CS3069</strain>
    </source>
</reference>
<dbReference type="PANTHER" id="PTHR14187">
    <property type="entry name" value="ALPHA KINASE/ELONGATION FACTOR 2 KINASE"/>
    <property type="match status" value="1"/>
</dbReference>
<feature type="region of interest" description="Disordered" evidence="1">
    <location>
        <begin position="280"/>
        <end position="341"/>
    </location>
</feature>
<dbReference type="AlphaFoldDB" id="A0A090MHU8"/>
<evidence type="ECO:0000313" key="2">
    <source>
        <dbReference type="EMBL" id="CEG05230.1"/>
    </source>
</evidence>
<comment type="caution">
    <text evidence="2">The sequence shown here is derived from an EMBL/GenBank/DDBJ whole genome shotgun (WGS) entry which is preliminary data.</text>
</comment>
<dbReference type="SUPFAM" id="SSF53067">
    <property type="entry name" value="Actin-like ATPase domain"/>
    <property type="match status" value="1"/>
</dbReference>
<accession>A0A090MHU8</accession>
<proteinExistence type="predicted"/>
<dbReference type="InterPro" id="IPR043129">
    <property type="entry name" value="ATPase_NBD"/>
</dbReference>
<organism evidence="2">
    <name type="scientific">Fusarium clavum</name>
    <dbReference type="NCBI Taxonomy" id="2594811"/>
    <lineage>
        <taxon>Eukaryota</taxon>
        <taxon>Fungi</taxon>
        <taxon>Dikarya</taxon>
        <taxon>Ascomycota</taxon>
        <taxon>Pezizomycotina</taxon>
        <taxon>Sordariomycetes</taxon>
        <taxon>Hypocreomycetidae</taxon>
        <taxon>Hypocreales</taxon>
        <taxon>Nectriaceae</taxon>
        <taxon>Fusarium</taxon>
        <taxon>Fusarium incarnatum-equiseti species complex</taxon>
    </lineage>
</organism>
<feature type="compositionally biased region" description="Basic and acidic residues" evidence="1">
    <location>
        <begin position="330"/>
        <end position="341"/>
    </location>
</feature>
<evidence type="ECO:0000256" key="1">
    <source>
        <dbReference type="SAM" id="MobiDB-lite"/>
    </source>
</evidence>
<dbReference type="EMBL" id="CBMI010003301">
    <property type="protein sequence ID" value="CEG05230.1"/>
    <property type="molecule type" value="Genomic_DNA"/>
</dbReference>
<dbReference type="PANTHER" id="PTHR14187:SF5">
    <property type="entry name" value="HEAT SHOCK 70 KDA PROTEIN 12A"/>
    <property type="match status" value="1"/>
</dbReference>
<sequence length="341" mass="39146">MDLVYKEDVDKQFFPKSVTIQAQAIREEVYEPVVKEIKALVATQIRQVEEEYQKPPNFVFLVGGFGRSKYLYECLKDTFGEKSDILQKRGENPWAAVLRGAVLHGLSRTGLHDSITAVVNSRISRHNYGTVFNDCPFDIRKHDIRDREYCIYDKAYIAVDQTEWYVGIGDAVSTYMPVSFSCYQALISVEQGLQIEIVISDSAEPPNRKDESVRTLCTITAPLDYEIWAKLPKEISEDAKTFRRIKYDLRMISDGSCLEFAVWYKNQCLASQNVDFETTKAETKENNRGNNDVSMEDPSEVWSDVPPVIEKDDGDGEYVDRTPKRRRGNGRRERSMTLRGK</sequence>
<name>A0A090MHU8_9HYPO</name>